<accession>A0ABQ2MD08</accession>
<feature type="domain" description="HTH luxR-type" evidence="3">
    <location>
        <begin position="823"/>
        <end position="888"/>
    </location>
</feature>
<dbReference type="EMBL" id="BMMP01000008">
    <property type="protein sequence ID" value="GGO50225.1"/>
    <property type="molecule type" value="Genomic_DNA"/>
</dbReference>
<dbReference type="SUPFAM" id="SSF52540">
    <property type="entry name" value="P-loop containing nucleoside triphosphate hydrolases"/>
    <property type="match status" value="1"/>
</dbReference>
<dbReference type="InterPro" id="IPR036388">
    <property type="entry name" value="WH-like_DNA-bd_sf"/>
</dbReference>
<dbReference type="CDD" id="cd06170">
    <property type="entry name" value="LuxR_C_like"/>
    <property type="match status" value="1"/>
</dbReference>
<name>A0ABQ2MD08_9ACTN</name>
<dbReference type="PROSITE" id="PS50043">
    <property type="entry name" value="HTH_LUXR_2"/>
    <property type="match status" value="1"/>
</dbReference>
<dbReference type="SMART" id="SM00421">
    <property type="entry name" value="HTH_LUXR"/>
    <property type="match status" value="1"/>
</dbReference>
<dbReference type="PANTHER" id="PTHR16305:SF28">
    <property type="entry name" value="GUANYLATE CYCLASE DOMAIN-CONTAINING PROTEIN"/>
    <property type="match status" value="1"/>
</dbReference>
<dbReference type="InterPro" id="IPR016032">
    <property type="entry name" value="Sig_transdc_resp-reg_C-effctor"/>
</dbReference>
<sequence>MEDSHRAARTRADWPLFGRDEELSYLTHALSGNSGLVIFGEAGVGKSRLAEECLAEAEKAGFRVARAVASTAARTVPLGAIAHLLPDGVDLSDPVKGFTVVADALRGDAPGRRYAIFVDDIHLLDATSAMLLRQLMDAGVITLVATIRTGEPPTEAVQALTSGETVRHVELRAFGLDQTGELLQQVLGGPVGQGTVRDLHQVSGGNVLFLRELVRGALEHEALTSDGEVWEADPFAGWGTVRLAELIRTKVESVVGGGRDALELLACCGALPLAALETAAPLEVLADLERKGLIQFDTDRRRTRVSLAHPLYEEVLRSRVPALTYRTTQLEQADRIEAFGARRRGDALHIATWRLDASGEADPALLLRAAYLAHYAHDHPRTLAFLNALPTDHHDTVTRLMQGEAYFHTGRLDLADEVLAQAAESAREEKALAAVTVTRTTNLLVGNAPMDQVLKVNEAAREGTSSRVVRDVLLVNEGFIKLANGRPVEGLELLDLLEADIAEAPDRRMWLCAAAVRTVALALVGRLREASEWAAHAHDAHVRTDEEARPAHPAVQQGTSALALAETGQLADAVALCESVSTELSRHSPILRVFPALLNARTHWVAGRPATSRRMYAELAALVRREDHVKALRISLSGLAACAAVLGDLDAARSALDELKDLPEAPPGYFSVGEEQLGEAWLFAAGGHESRARAVLRDAAEAARATGHITSEGLLLTDVARLGGARDVAGRLAEIAALCDGELAGVRARFAAALAAQDTERLMASADELEALGAYLPAAEAVAAAAGLWRRRGEGRKATAGAVRSEAMAAELCQGAETPLLRTVRATAPLTDREREISVLAAAGETSKEIAAALTLSVRTVDNHLHKVYAKLGIATRRELAAHLGQSRPPGASGA</sequence>
<dbReference type="Pfam" id="PF13191">
    <property type="entry name" value="AAA_16"/>
    <property type="match status" value="1"/>
</dbReference>
<dbReference type="Proteomes" id="UP000631535">
    <property type="component" value="Unassembled WGS sequence"/>
</dbReference>
<dbReference type="Gene3D" id="1.10.10.10">
    <property type="entry name" value="Winged helix-like DNA-binding domain superfamily/Winged helix DNA-binding domain"/>
    <property type="match status" value="1"/>
</dbReference>
<dbReference type="InterPro" id="IPR027417">
    <property type="entry name" value="P-loop_NTPase"/>
</dbReference>
<evidence type="ECO:0000313" key="5">
    <source>
        <dbReference type="Proteomes" id="UP000631535"/>
    </source>
</evidence>
<reference evidence="5" key="1">
    <citation type="journal article" date="2019" name="Int. J. Syst. Evol. Microbiol.">
        <title>The Global Catalogue of Microorganisms (GCM) 10K type strain sequencing project: providing services to taxonomists for standard genome sequencing and annotation.</title>
        <authorList>
            <consortium name="The Broad Institute Genomics Platform"/>
            <consortium name="The Broad Institute Genome Sequencing Center for Infectious Disease"/>
            <person name="Wu L."/>
            <person name="Ma J."/>
        </authorList>
    </citation>
    <scope>NUCLEOTIDE SEQUENCE [LARGE SCALE GENOMIC DNA]</scope>
    <source>
        <strain evidence="5">CGMCC 4.7178</strain>
    </source>
</reference>
<proteinExistence type="predicted"/>
<evidence type="ECO:0000256" key="2">
    <source>
        <dbReference type="ARBA" id="ARBA00022840"/>
    </source>
</evidence>
<dbReference type="InterPro" id="IPR000792">
    <property type="entry name" value="Tscrpt_reg_LuxR_C"/>
</dbReference>
<dbReference type="InterPro" id="IPR041664">
    <property type="entry name" value="AAA_16"/>
</dbReference>
<keyword evidence="2" id="KW-0067">ATP-binding</keyword>
<dbReference type="Pfam" id="PF00196">
    <property type="entry name" value="GerE"/>
    <property type="match status" value="1"/>
</dbReference>
<protein>
    <submittedName>
        <fullName evidence="4">LuxR family transcriptional regulator</fullName>
    </submittedName>
</protein>
<gene>
    <name evidence="4" type="ORF">GCM10012287_29510</name>
</gene>
<organism evidence="4 5">
    <name type="scientific">Streptomyces daqingensis</name>
    <dbReference type="NCBI Taxonomy" id="1472640"/>
    <lineage>
        <taxon>Bacteria</taxon>
        <taxon>Bacillati</taxon>
        <taxon>Actinomycetota</taxon>
        <taxon>Actinomycetes</taxon>
        <taxon>Kitasatosporales</taxon>
        <taxon>Streptomycetaceae</taxon>
        <taxon>Streptomyces</taxon>
    </lineage>
</organism>
<keyword evidence="5" id="KW-1185">Reference proteome</keyword>
<dbReference type="SUPFAM" id="SSF46894">
    <property type="entry name" value="C-terminal effector domain of the bipartite response regulators"/>
    <property type="match status" value="1"/>
</dbReference>
<dbReference type="PRINTS" id="PR00038">
    <property type="entry name" value="HTHLUXR"/>
</dbReference>
<dbReference type="Gene3D" id="3.40.50.300">
    <property type="entry name" value="P-loop containing nucleotide triphosphate hydrolases"/>
    <property type="match status" value="1"/>
</dbReference>
<evidence type="ECO:0000256" key="1">
    <source>
        <dbReference type="ARBA" id="ARBA00022741"/>
    </source>
</evidence>
<evidence type="ECO:0000313" key="4">
    <source>
        <dbReference type="EMBL" id="GGO50225.1"/>
    </source>
</evidence>
<dbReference type="RefSeq" id="WP_189037563.1">
    <property type="nucleotide sequence ID" value="NZ_BMMP01000008.1"/>
</dbReference>
<comment type="caution">
    <text evidence="4">The sequence shown here is derived from an EMBL/GenBank/DDBJ whole genome shotgun (WGS) entry which is preliminary data.</text>
</comment>
<dbReference type="PANTHER" id="PTHR16305">
    <property type="entry name" value="TESTICULAR SOLUBLE ADENYLYL CYCLASE"/>
    <property type="match status" value="1"/>
</dbReference>
<keyword evidence="1" id="KW-0547">Nucleotide-binding</keyword>
<evidence type="ECO:0000259" key="3">
    <source>
        <dbReference type="PROSITE" id="PS50043"/>
    </source>
</evidence>